<dbReference type="AlphaFoldDB" id="A0ABD1H5V8"/>
<comment type="caution">
    <text evidence="4">The sequence shown here is derived from an EMBL/GenBank/DDBJ whole genome shotgun (WGS) entry which is preliminary data.</text>
</comment>
<reference evidence="4 5" key="1">
    <citation type="submission" date="2024-06" db="EMBL/GenBank/DDBJ databases">
        <title>A chromosome level genome sequence of Diviner's sage (Salvia divinorum).</title>
        <authorList>
            <person name="Ford S.A."/>
            <person name="Ro D.-K."/>
            <person name="Ness R.W."/>
            <person name="Phillips M.A."/>
        </authorList>
    </citation>
    <scope>NUCLEOTIDE SEQUENCE [LARGE SCALE GENOMIC DNA]</scope>
    <source>
        <strain evidence="4">SAF-2024a</strain>
        <tissue evidence="4">Leaf</tissue>
    </source>
</reference>
<evidence type="ECO:0000313" key="4">
    <source>
        <dbReference type="EMBL" id="KAL1551797.1"/>
    </source>
</evidence>
<feature type="region of interest" description="Disordered" evidence="2">
    <location>
        <begin position="672"/>
        <end position="731"/>
    </location>
</feature>
<protein>
    <recommendedName>
        <fullName evidence="3">CCAAT-binding factor domain-containing protein</fullName>
    </recommendedName>
</protein>
<dbReference type="EMBL" id="JBEAFC010000007">
    <property type="protein sequence ID" value="KAL1551797.1"/>
    <property type="molecule type" value="Genomic_DNA"/>
</dbReference>
<evidence type="ECO:0000256" key="2">
    <source>
        <dbReference type="SAM" id="MobiDB-lite"/>
    </source>
</evidence>
<gene>
    <name evidence="4" type="ORF">AAHA92_19594</name>
</gene>
<feature type="region of interest" description="Disordered" evidence="2">
    <location>
        <begin position="935"/>
        <end position="1111"/>
    </location>
</feature>
<feature type="domain" description="CCAAT-binding factor" evidence="3">
    <location>
        <begin position="553"/>
        <end position="797"/>
    </location>
</feature>
<dbReference type="InterPro" id="IPR040155">
    <property type="entry name" value="CEBPZ/Mak21-like"/>
</dbReference>
<feature type="compositionally biased region" description="Polar residues" evidence="2">
    <location>
        <begin position="682"/>
        <end position="697"/>
    </location>
</feature>
<dbReference type="Pfam" id="PF03914">
    <property type="entry name" value="CBF"/>
    <property type="match status" value="1"/>
</dbReference>
<feature type="compositionally biased region" description="Basic and acidic residues" evidence="2">
    <location>
        <begin position="478"/>
        <end position="500"/>
    </location>
</feature>
<evidence type="ECO:0000256" key="1">
    <source>
        <dbReference type="ARBA" id="ARBA00007797"/>
    </source>
</evidence>
<feature type="compositionally biased region" description="Basic residues" evidence="2">
    <location>
        <begin position="1096"/>
        <end position="1111"/>
    </location>
</feature>
<feature type="compositionally biased region" description="Basic residues" evidence="2">
    <location>
        <begin position="1051"/>
        <end position="1065"/>
    </location>
</feature>
<dbReference type="InterPro" id="IPR016024">
    <property type="entry name" value="ARM-type_fold"/>
</dbReference>
<feature type="compositionally biased region" description="Acidic residues" evidence="2">
    <location>
        <begin position="939"/>
        <end position="951"/>
    </location>
</feature>
<name>A0ABD1H5V8_SALDI</name>
<feature type="region of interest" description="Disordered" evidence="2">
    <location>
        <begin position="477"/>
        <end position="500"/>
    </location>
</feature>
<dbReference type="InterPro" id="IPR005612">
    <property type="entry name" value="CCAAT-binding_factor"/>
</dbReference>
<comment type="similarity">
    <text evidence="1">Belongs to the CBF/MAK21 family.</text>
</comment>
<proteinExistence type="inferred from homology"/>
<dbReference type="SUPFAM" id="SSF48371">
    <property type="entry name" value="ARM repeat"/>
    <property type="match status" value="1"/>
</dbReference>
<accession>A0ABD1H5V8</accession>
<feature type="compositionally biased region" description="Basic and acidic residues" evidence="2">
    <location>
        <begin position="78"/>
        <end position="92"/>
    </location>
</feature>
<feature type="compositionally biased region" description="Acidic residues" evidence="2">
    <location>
        <begin position="965"/>
        <end position="1046"/>
    </location>
</feature>
<keyword evidence="5" id="KW-1185">Reference proteome</keyword>
<evidence type="ECO:0000259" key="3">
    <source>
        <dbReference type="Pfam" id="PF03914"/>
    </source>
</evidence>
<feature type="compositionally biased region" description="Low complexity" evidence="2">
    <location>
        <begin position="98"/>
        <end position="112"/>
    </location>
</feature>
<feature type="compositionally biased region" description="Acidic residues" evidence="2">
    <location>
        <begin position="715"/>
        <end position="726"/>
    </location>
</feature>
<dbReference type="Proteomes" id="UP001567538">
    <property type="component" value="Unassembled WGS sequence"/>
</dbReference>
<dbReference type="GO" id="GO:0005634">
    <property type="term" value="C:nucleus"/>
    <property type="evidence" value="ECO:0007669"/>
    <property type="project" value="UniProtKB-ARBA"/>
</dbReference>
<evidence type="ECO:0000313" key="5">
    <source>
        <dbReference type="Proteomes" id="UP001567538"/>
    </source>
</evidence>
<sequence length="1111" mass="122910">MVAVKKNKPPRDAAVDLNSDVAAFASTLGFSSSAPASGFNDSDFRKTGSFRAASQSPKSAAKNPKSNPKQHPKQAQNQKHDFRNGNSQEKHGNSKFGNPKQNPKQYPKPAQNQKRDFRSNNSQGNHAGGRFNNPKPVQNEKLDFMSSNLPEENAVDSKFKNLPKLPLVKSSLVGVWHSDLAELEEKLIGNDKKIEFNDAEEWKGLVEKKKELGERLLAQYAQEYMTSRGQHGDIKMLFATQRSGTAADKVSALSVLIGDNAVANLRAVDTLLGMVTSKVGKRHAFTAFEALKEMFLILLPDRKLKTISQRPLNHLSDTKDGYSLLLFWYWEQSLKERYEQFVSALQEASLDVIVSLKSMALKIIYTLLKNKSEQERKLLSALVNKLGDPENKVASNADYHLANLLSEHPNMKAVVIDEVDTFLFRPRLGLRSKYHAVNFLTQIRLSHKGDGPKAAKRLIDIYFALFKVLISEASTAQSEEKKDKKDSSSSKEGKSKALSESHIEMDSRLLSALLTGVNRAFPFVSSDEADEVIEVQTPLLFQLVHSKNFNVGVQALMLLDKISSKNQIVSDRFYRALYSKLLLPAAMNSSKEEMFIALLLRAMKNDINIKRVCAFSKRLLQVALQLPPQYACGCLFLLSEVLKARPPLWNMVLQNEVVDADDDLEHFEDITENDGDQAIPASENSNKKGQVAETSHASADDSEESLLEGGSATSDSDEDGQNEADDLFGGGGFKKTVKSKLKSTGDLEVCSNQAPTPPPGGYNPRHREPAYCNADRAAWRELTVFASHGHPSVAAMAKTLLSGVNIVYNGNPITDLSLGAFLDKFMEKKPKQNTWHGASDIEPAKKVCSHPHVPIFARSRLAVSDIQLPSIFLQIDMNHQLIGPEILSLAEADVPPEDVVFHKFYMNKKDSSKKLKKMKKKKKKTAEDEAAEEIYAVAGDDDESDNEEIENVLDASNRSEADSDHDYDDLDNEDDEDLIAEGSDGEIDIPTDDEVSDDAGASLDEDSDDDDIAEGQADDGSDFDEDEVALAEGGFGDDSDGGSDLDEGFKQGKKMKTKTKKRKSSKGPGASPFASLEEYEHLMEEESLEPNAAPKEKKHKPKKDKKKRKLS</sequence>
<dbReference type="PANTHER" id="PTHR12048:SF0">
    <property type="entry name" value="CCAAT_ENHANCER-BINDING PROTEIN ZETA"/>
    <property type="match status" value="1"/>
</dbReference>
<dbReference type="PANTHER" id="PTHR12048">
    <property type="entry name" value="CCAAT-BINDING FACTOR-RELATED"/>
    <property type="match status" value="1"/>
</dbReference>
<feature type="compositionally biased region" description="Polar residues" evidence="2">
    <location>
        <begin position="52"/>
        <end position="77"/>
    </location>
</feature>
<organism evidence="4 5">
    <name type="scientific">Salvia divinorum</name>
    <name type="common">Maria pastora</name>
    <name type="synonym">Diviner's sage</name>
    <dbReference type="NCBI Taxonomy" id="28513"/>
    <lineage>
        <taxon>Eukaryota</taxon>
        <taxon>Viridiplantae</taxon>
        <taxon>Streptophyta</taxon>
        <taxon>Embryophyta</taxon>
        <taxon>Tracheophyta</taxon>
        <taxon>Spermatophyta</taxon>
        <taxon>Magnoliopsida</taxon>
        <taxon>eudicotyledons</taxon>
        <taxon>Gunneridae</taxon>
        <taxon>Pentapetalae</taxon>
        <taxon>asterids</taxon>
        <taxon>lamiids</taxon>
        <taxon>Lamiales</taxon>
        <taxon>Lamiaceae</taxon>
        <taxon>Nepetoideae</taxon>
        <taxon>Mentheae</taxon>
        <taxon>Salviinae</taxon>
        <taxon>Salvia</taxon>
        <taxon>Salvia subgen. Calosphace</taxon>
    </lineage>
</organism>
<feature type="region of interest" description="Disordered" evidence="2">
    <location>
        <begin position="29"/>
        <end position="140"/>
    </location>
</feature>